<protein>
    <submittedName>
        <fullName evidence="1">Uncharacterized protein</fullName>
    </submittedName>
</protein>
<comment type="caution">
    <text evidence="1">The sequence shown here is derived from an EMBL/GenBank/DDBJ whole genome shotgun (WGS) entry which is preliminary data.</text>
</comment>
<accession>A0A498IFX0</accession>
<sequence>MGKRVEEPQVGVGNLGSGRVRAGSKYYREQTGRAGPCRCYLRGGPIPCKSVQSLSLDSKFQLSNSIIFSTTSLDDPSSLTAVTTDNGTTHPAILLDDIPENPSPRTTYRFSPLRQHHRRLNHHHRRRGRCY</sequence>
<dbReference type="AlphaFoldDB" id="A0A498IFX0"/>
<dbReference type="EMBL" id="RDQH01000338">
    <property type="protein sequence ID" value="RXH81939.1"/>
    <property type="molecule type" value="Genomic_DNA"/>
</dbReference>
<name>A0A498IFX0_MALDO</name>
<proteinExistence type="predicted"/>
<organism evidence="1 2">
    <name type="scientific">Malus domestica</name>
    <name type="common">Apple</name>
    <name type="synonym">Pyrus malus</name>
    <dbReference type="NCBI Taxonomy" id="3750"/>
    <lineage>
        <taxon>Eukaryota</taxon>
        <taxon>Viridiplantae</taxon>
        <taxon>Streptophyta</taxon>
        <taxon>Embryophyta</taxon>
        <taxon>Tracheophyta</taxon>
        <taxon>Spermatophyta</taxon>
        <taxon>Magnoliopsida</taxon>
        <taxon>eudicotyledons</taxon>
        <taxon>Gunneridae</taxon>
        <taxon>Pentapetalae</taxon>
        <taxon>rosids</taxon>
        <taxon>fabids</taxon>
        <taxon>Rosales</taxon>
        <taxon>Rosaceae</taxon>
        <taxon>Amygdaloideae</taxon>
        <taxon>Maleae</taxon>
        <taxon>Malus</taxon>
    </lineage>
</organism>
<keyword evidence="2" id="KW-1185">Reference proteome</keyword>
<evidence type="ECO:0000313" key="1">
    <source>
        <dbReference type="EMBL" id="RXH81939.1"/>
    </source>
</evidence>
<evidence type="ECO:0000313" key="2">
    <source>
        <dbReference type="Proteomes" id="UP000290289"/>
    </source>
</evidence>
<dbReference type="Proteomes" id="UP000290289">
    <property type="component" value="Chromosome 12"/>
</dbReference>
<reference evidence="1 2" key="1">
    <citation type="submission" date="2018-10" db="EMBL/GenBank/DDBJ databases">
        <title>A high-quality apple genome assembly.</title>
        <authorList>
            <person name="Hu J."/>
        </authorList>
    </citation>
    <scope>NUCLEOTIDE SEQUENCE [LARGE SCALE GENOMIC DNA]</scope>
    <source>
        <strain evidence="2">cv. HFTH1</strain>
        <tissue evidence="1">Young leaf</tissue>
    </source>
</reference>
<gene>
    <name evidence="1" type="ORF">DVH24_036280</name>
</gene>